<comment type="caution">
    <text evidence="1">The sequence shown here is derived from an EMBL/GenBank/DDBJ whole genome shotgun (WGS) entry which is preliminary data.</text>
</comment>
<name>A0ACC1N296_9HYPO</name>
<evidence type="ECO:0000313" key="2">
    <source>
        <dbReference type="Proteomes" id="UP001143910"/>
    </source>
</evidence>
<keyword evidence="2" id="KW-1185">Reference proteome</keyword>
<evidence type="ECO:0000313" key="1">
    <source>
        <dbReference type="EMBL" id="KAJ2973387.1"/>
    </source>
</evidence>
<sequence length="417" mass="46200">MSDTCDDTSRTATPEAPASRRTQNEHYLSDYVGIRIDPDGRLYKSFSCPRPDTMCDGCTLFSVADCLRHECEHHKGPYTCFICGQKFAVATALRRHPHYNDSEEKREAIQAADAIKKSVASVRGDGSTVSAVRVYHGNAEARHRAARLLKLVKKEEFEEGRRRKKDRRVAAKRSNKRVSTRDSFVVGTIEETVVGMAGAVLKDEMSETEAWSCKEPCCPFYERHFPSKGAHARHLSSHAHQVSMRMGEALLVQLRNIVHHSQTVQARTATIPSNNNEADSARVKQSSPSSTDVEMSDYIADLGINRANTPPPHPIHAHTSLLSPPATPSSVTVPHTQPQLRQSSSHSEDALPKALAERLAATRHVLRELQCNAPGCTMYRKKMAGSQAYWSHLASSPHMTALKEWNAEGGDAVYVQV</sequence>
<dbReference type="EMBL" id="JANJQO010000982">
    <property type="protein sequence ID" value="KAJ2973387.1"/>
    <property type="molecule type" value="Genomic_DNA"/>
</dbReference>
<proteinExistence type="predicted"/>
<reference evidence="1" key="1">
    <citation type="submission" date="2022-08" db="EMBL/GenBank/DDBJ databases">
        <title>Genome Sequence of Lecanicillium fungicola.</title>
        <authorList>
            <person name="Buettner E."/>
        </authorList>
    </citation>
    <scope>NUCLEOTIDE SEQUENCE</scope>
    <source>
        <strain evidence="1">Babe33</strain>
    </source>
</reference>
<protein>
    <submittedName>
        <fullName evidence="1">Uncharacterized protein</fullName>
    </submittedName>
</protein>
<dbReference type="Proteomes" id="UP001143910">
    <property type="component" value="Unassembled WGS sequence"/>
</dbReference>
<accession>A0ACC1N296</accession>
<gene>
    <name evidence="1" type="ORF">NQ176_g6638</name>
</gene>
<organism evidence="1 2">
    <name type="scientific">Zarea fungicola</name>
    <dbReference type="NCBI Taxonomy" id="93591"/>
    <lineage>
        <taxon>Eukaryota</taxon>
        <taxon>Fungi</taxon>
        <taxon>Dikarya</taxon>
        <taxon>Ascomycota</taxon>
        <taxon>Pezizomycotina</taxon>
        <taxon>Sordariomycetes</taxon>
        <taxon>Hypocreomycetidae</taxon>
        <taxon>Hypocreales</taxon>
        <taxon>Cordycipitaceae</taxon>
        <taxon>Zarea</taxon>
    </lineage>
</organism>